<dbReference type="Pfam" id="PF00460">
    <property type="entry name" value="Flg_bb_rod"/>
    <property type="match status" value="1"/>
</dbReference>
<evidence type="ECO:0000256" key="4">
    <source>
        <dbReference type="ARBA" id="ARBA00023143"/>
    </source>
</evidence>
<evidence type="ECO:0000256" key="2">
    <source>
        <dbReference type="ARBA" id="ARBA00009677"/>
    </source>
</evidence>
<accession>A0A366SIR6</accession>
<dbReference type="AlphaFoldDB" id="A0A366SIR6"/>
<feature type="domain" description="Flagellar basal body rod protein N-terminal" evidence="7">
    <location>
        <begin position="8"/>
        <end position="34"/>
    </location>
</feature>
<dbReference type="PROSITE" id="PS00588">
    <property type="entry name" value="FLAGELLA_BB_ROD"/>
    <property type="match status" value="1"/>
</dbReference>
<dbReference type="Proteomes" id="UP000252800">
    <property type="component" value="Unassembled WGS sequence"/>
</dbReference>
<keyword evidence="8" id="KW-0969">Cilium</keyword>
<dbReference type="GO" id="GO:0071978">
    <property type="term" value="P:bacterial-type flagellum-dependent swarming motility"/>
    <property type="evidence" value="ECO:0007669"/>
    <property type="project" value="TreeGrafter"/>
</dbReference>
<proteinExistence type="inferred from homology"/>
<gene>
    <name evidence="8" type="ORF">EB18_00159</name>
</gene>
<keyword evidence="8" id="KW-0282">Flagellum</keyword>
<dbReference type="InterPro" id="IPR001444">
    <property type="entry name" value="Flag_bb_rod_N"/>
</dbReference>
<evidence type="ECO:0000313" key="8">
    <source>
        <dbReference type="EMBL" id="RBR31736.1"/>
    </source>
</evidence>
<dbReference type="EMBL" id="LEOY01000002">
    <property type="protein sequence ID" value="RBR31736.1"/>
    <property type="molecule type" value="Genomic_DNA"/>
</dbReference>
<comment type="function">
    <text evidence="5 6">Structural component of flagellum, the bacterial motility apparatus. Part of the rod structure of flagellar basal body.</text>
</comment>
<dbReference type="GO" id="GO:0030694">
    <property type="term" value="C:bacterial-type flagellum basal body, rod"/>
    <property type="evidence" value="ECO:0007669"/>
    <property type="project" value="InterPro"/>
</dbReference>
<dbReference type="PANTHER" id="PTHR30435:SF12">
    <property type="entry name" value="FLAGELLAR BASAL BODY ROD PROTEIN FLGB"/>
    <property type="match status" value="1"/>
</dbReference>
<evidence type="ECO:0000256" key="6">
    <source>
        <dbReference type="PIRNR" id="PIRNR002889"/>
    </source>
</evidence>
<dbReference type="NCBIfam" id="TIGR01396">
    <property type="entry name" value="FlgB"/>
    <property type="match status" value="1"/>
</dbReference>
<dbReference type="InterPro" id="IPR019776">
    <property type="entry name" value="Flagellar_basal_body_rod_CS"/>
</dbReference>
<name>A0A366SIR6_9ENTE</name>
<evidence type="ECO:0000256" key="5">
    <source>
        <dbReference type="ARBA" id="ARBA00024934"/>
    </source>
</evidence>
<evidence type="ECO:0000256" key="3">
    <source>
        <dbReference type="ARBA" id="ARBA00014376"/>
    </source>
</evidence>
<protein>
    <recommendedName>
        <fullName evidence="3 6">Flagellar basal body rod protein FlgB</fullName>
    </recommendedName>
</protein>
<organism evidence="8 9">
    <name type="scientific">Enterococcus cecorum</name>
    <dbReference type="NCBI Taxonomy" id="44008"/>
    <lineage>
        <taxon>Bacteria</taxon>
        <taxon>Bacillati</taxon>
        <taxon>Bacillota</taxon>
        <taxon>Bacilli</taxon>
        <taxon>Lactobacillales</taxon>
        <taxon>Enterococcaceae</taxon>
        <taxon>Enterococcus</taxon>
    </lineage>
</organism>
<comment type="similarity">
    <text evidence="2 6">Belongs to the flagella basal body rod proteins family.</text>
</comment>
<dbReference type="InterPro" id="IPR006300">
    <property type="entry name" value="FlgB"/>
</dbReference>
<evidence type="ECO:0000259" key="7">
    <source>
        <dbReference type="Pfam" id="PF00460"/>
    </source>
</evidence>
<keyword evidence="8" id="KW-0966">Cell projection</keyword>
<dbReference type="PIRSF" id="PIRSF002889">
    <property type="entry name" value="Rod_FlgB"/>
    <property type="match status" value="1"/>
</dbReference>
<dbReference type="RefSeq" id="WP_113783588.1">
    <property type="nucleotide sequence ID" value="NZ_JAKUDR010000001.1"/>
</dbReference>
<comment type="subunit">
    <text evidence="6">The basal body constitutes a major portion of the flagellar organelle and consists of a number of rings mounted on a central rod.</text>
</comment>
<keyword evidence="4 6" id="KW-0975">Bacterial flagellum</keyword>
<reference evidence="8 9" key="1">
    <citation type="submission" date="2015-06" db="EMBL/GenBank/DDBJ databases">
        <title>The Genome Sequence of Enterococcus cecorum 170AEA1.</title>
        <authorList>
            <consortium name="The Broad Institute Genomics Platform"/>
            <consortium name="The Broad Institute Genome Sequencing Center for Infectious Disease"/>
            <person name="Earl A.M."/>
            <person name="Van Tyne D."/>
            <person name="Lebreton F."/>
            <person name="Saavedra J.T."/>
            <person name="Gilmore M.S."/>
            <person name="Manson McGuire A."/>
            <person name="Clock S."/>
            <person name="Crupain M."/>
            <person name="Rangan U."/>
            <person name="Young S."/>
            <person name="Abouelleil A."/>
            <person name="Cao P."/>
            <person name="Chapman S.B."/>
            <person name="Griggs A."/>
            <person name="Priest M."/>
            <person name="Shea T."/>
            <person name="Wortman J."/>
            <person name="Nusbaum C."/>
            <person name="Birren B."/>
        </authorList>
    </citation>
    <scope>NUCLEOTIDE SEQUENCE [LARGE SCALE GENOMIC DNA]</scope>
    <source>
        <strain evidence="8 9">170AEA1</strain>
    </source>
</reference>
<sequence>MDTYSLLRSALNVSSQRAELTSSNIANINTPNYKAKRVEFESYLKNALNGETLSLNTTHVNHLNPNNLQTKVITSRDTSLKENGNNVDLEVEMLNQSTNSLYYSALTAQLNGRYQMLNYVLSNN</sequence>
<evidence type="ECO:0000256" key="1">
    <source>
        <dbReference type="ARBA" id="ARBA00004117"/>
    </source>
</evidence>
<evidence type="ECO:0000313" key="9">
    <source>
        <dbReference type="Proteomes" id="UP000252800"/>
    </source>
</evidence>
<dbReference type="PANTHER" id="PTHR30435">
    <property type="entry name" value="FLAGELLAR PROTEIN"/>
    <property type="match status" value="1"/>
</dbReference>
<comment type="subcellular location">
    <subcellularLocation>
        <location evidence="1 6">Bacterial flagellum basal body</location>
    </subcellularLocation>
</comment>
<comment type="caution">
    <text evidence="8">The sequence shown here is derived from an EMBL/GenBank/DDBJ whole genome shotgun (WGS) entry which is preliminary data.</text>
</comment>